<evidence type="ECO:0000259" key="1">
    <source>
        <dbReference type="Pfam" id="PF02625"/>
    </source>
</evidence>
<reference evidence="3 4" key="1">
    <citation type="journal article" date="2014" name="Genome Announc.">
        <title>Draft Genome Sequence of the Haloacid-Degrading Burkholderia caribensis Strain MBA4.</title>
        <authorList>
            <person name="Pan Y."/>
            <person name="Kong K.F."/>
            <person name="Tsang J.S."/>
        </authorList>
    </citation>
    <scope>NUCLEOTIDE SEQUENCE [LARGE SCALE GENOMIC DNA]</scope>
    <source>
        <strain evidence="3 4">MBA4</strain>
        <plasmid evidence="4">Plasmid</plasmid>
    </source>
</reference>
<dbReference type="AlphaFoldDB" id="A0A0P0RPN8"/>
<dbReference type="RefSeq" id="WP_035993449.1">
    <property type="nucleotide sequence ID" value="NZ_CP012748.1"/>
</dbReference>
<dbReference type="SUPFAM" id="SSF51735">
    <property type="entry name" value="NAD(P)-binding Rossmann-fold domains"/>
    <property type="match status" value="1"/>
</dbReference>
<accession>A0A0P0RPN8</accession>
<dbReference type="InterPro" id="IPR052698">
    <property type="entry name" value="MoCofactor_Util/Proc"/>
</dbReference>
<protein>
    <submittedName>
        <fullName evidence="3">Xanthine and CO dehydrogenase maturation factor, XdhC/CoxF family</fullName>
    </submittedName>
</protein>
<organism evidence="3 4">
    <name type="scientific">Paraburkholderia caribensis MBA4</name>
    <dbReference type="NCBI Taxonomy" id="1323664"/>
    <lineage>
        <taxon>Bacteria</taxon>
        <taxon>Pseudomonadati</taxon>
        <taxon>Pseudomonadota</taxon>
        <taxon>Betaproteobacteria</taxon>
        <taxon>Burkholderiales</taxon>
        <taxon>Burkholderiaceae</taxon>
        <taxon>Paraburkholderia</taxon>
    </lineage>
</organism>
<dbReference type="PANTHER" id="PTHR30388:SF4">
    <property type="entry name" value="MOLYBDENUM COFACTOR INSERTION CHAPERONE PAOD"/>
    <property type="match status" value="1"/>
</dbReference>
<dbReference type="KEGG" id="bcai:K788_0008576"/>
<sequence length="344" mass="37059">MDSIDVSVLHHAVDWLKAGRRVVLVTVTRTWGSSPRPVGAWLAMRDDGVVSGSVSGGCIEDDLMERARAQMLTGERPEVATYGVSAEEARRFGLPCGGTMQLVIEPLAGDASLTAMLELRDQIADGNLIARELDLASGRARLRCALPDEPLRFDGKTLVSVHGPRYRLLIIGAGDLSRFLAVIANGLGYQVTVCDPREEYADAWSLPGVRVVRTMPDDTVLDMRLDGHSAVVALTHDPKLDDLALIDALQTDAFYVAAIGSRRNSDARRERLRLFDLTDAQLARLRGPAGIYIGSRTPPEIAVSIAAEMTAARNGVKLPQSLEVAQAKRELEPGAPCPVLAGAH</sequence>
<dbReference type="Pfam" id="PF13478">
    <property type="entry name" value="XdhC_C"/>
    <property type="match status" value="1"/>
</dbReference>
<feature type="domain" description="XdhC- CoxI" evidence="1">
    <location>
        <begin position="15"/>
        <end position="83"/>
    </location>
</feature>
<evidence type="ECO:0000313" key="3">
    <source>
        <dbReference type="EMBL" id="ALL70858.1"/>
    </source>
</evidence>
<proteinExistence type="predicted"/>
<dbReference type="InterPro" id="IPR003777">
    <property type="entry name" value="XdhC_CoxI"/>
</dbReference>
<keyword evidence="3" id="KW-0614">Plasmid</keyword>
<dbReference type="Gene3D" id="3.40.50.720">
    <property type="entry name" value="NAD(P)-binding Rossmann-like Domain"/>
    <property type="match status" value="1"/>
</dbReference>
<dbReference type="EMBL" id="CP012748">
    <property type="protein sequence ID" value="ALL70858.1"/>
    <property type="molecule type" value="Genomic_DNA"/>
</dbReference>
<geneLocation type="plasmid" evidence="4"/>
<evidence type="ECO:0000313" key="4">
    <source>
        <dbReference type="Proteomes" id="UP000019146"/>
    </source>
</evidence>
<evidence type="ECO:0000259" key="2">
    <source>
        <dbReference type="Pfam" id="PF13478"/>
    </source>
</evidence>
<dbReference type="InterPro" id="IPR036291">
    <property type="entry name" value="NAD(P)-bd_dom_sf"/>
</dbReference>
<name>A0A0P0RPN8_9BURK</name>
<dbReference type="Proteomes" id="UP000019146">
    <property type="component" value="Plasmid unnamed"/>
</dbReference>
<feature type="domain" description="XdhC Rossmann" evidence="2">
    <location>
        <begin position="168"/>
        <end position="309"/>
    </location>
</feature>
<dbReference type="Pfam" id="PF02625">
    <property type="entry name" value="XdhC_CoxI"/>
    <property type="match status" value="1"/>
</dbReference>
<gene>
    <name evidence="3" type="ORF">K788_0008576</name>
</gene>
<dbReference type="InterPro" id="IPR027051">
    <property type="entry name" value="XdhC_Rossmann_dom"/>
</dbReference>
<dbReference type="PANTHER" id="PTHR30388">
    <property type="entry name" value="ALDEHYDE OXIDOREDUCTASE MOLYBDENUM COFACTOR ASSEMBLY PROTEIN"/>
    <property type="match status" value="1"/>
</dbReference>
<dbReference type="GeneID" id="69974275"/>